<accession>A0A3L8R9T7</accession>
<organism evidence="2 3">
    <name type="scientific">Streptomyces rapamycinicus (strain ATCC 29253 / DSM 41530 / NRRL 5491 / AYB-994)</name>
    <name type="common">Streptomyces hygroscopicus (strain ATCC 29253)</name>
    <dbReference type="NCBI Taxonomy" id="1343740"/>
    <lineage>
        <taxon>Bacteria</taxon>
        <taxon>Bacillati</taxon>
        <taxon>Actinomycetota</taxon>
        <taxon>Actinomycetes</taxon>
        <taxon>Kitasatosporales</taxon>
        <taxon>Streptomycetaceae</taxon>
        <taxon>Streptomyces</taxon>
        <taxon>Streptomyces violaceusniger group</taxon>
    </lineage>
</organism>
<evidence type="ECO:0000256" key="1">
    <source>
        <dbReference type="SAM" id="MobiDB-lite"/>
    </source>
</evidence>
<reference evidence="2 3" key="1">
    <citation type="journal article" date="2018" name="J. Biol. Chem.">
        <title>Discovery of the actinoplanic acid pathway in Streptomyces rapamycinicus reveals a genetically conserved synergism with rapamycin.</title>
        <authorList>
            <person name="Mrak P."/>
            <person name="Krastel P."/>
            <person name="Pivk Lukancic P."/>
            <person name="Tao J."/>
            <person name="Pistorius D."/>
            <person name="Moore C.M."/>
        </authorList>
    </citation>
    <scope>NUCLEOTIDE SEQUENCE [LARGE SCALE GENOMIC DNA]</scope>
    <source>
        <strain evidence="2 3">NRRL 5491</strain>
    </source>
</reference>
<evidence type="ECO:0000313" key="3">
    <source>
        <dbReference type="Proteomes" id="UP000281594"/>
    </source>
</evidence>
<dbReference type="EMBL" id="QYCY01000002">
    <property type="protein sequence ID" value="RLV75762.1"/>
    <property type="molecule type" value="Genomic_DNA"/>
</dbReference>
<sequence length="99" mass="11619">MSRTDKTKPSWVRHREHGGLPLHDHRHGPCDLPPHPPRQDTGTRCRWATVTGMASPWTCCARTQERSAYKEWQGWVRAANRKVRYADRRAARQWQMGMD</sequence>
<protein>
    <submittedName>
        <fullName evidence="2">Uncharacterized protein</fullName>
    </submittedName>
</protein>
<evidence type="ECO:0000313" key="2">
    <source>
        <dbReference type="EMBL" id="RLV75762.1"/>
    </source>
</evidence>
<proteinExistence type="predicted"/>
<comment type="caution">
    <text evidence="2">The sequence shown here is derived from an EMBL/GenBank/DDBJ whole genome shotgun (WGS) entry which is preliminary data.</text>
</comment>
<dbReference type="AlphaFoldDB" id="A0A3L8R9T7"/>
<gene>
    <name evidence="2" type="ORF">D3C57_141090</name>
</gene>
<dbReference type="Proteomes" id="UP000281594">
    <property type="component" value="Unassembled WGS sequence"/>
</dbReference>
<name>A0A3L8R9T7_STRRN</name>
<feature type="region of interest" description="Disordered" evidence="1">
    <location>
        <begin position="1"/>
        <end position="43"/>
    </location>
</feature>